<dbReference type="InterPro" id="IPR027417">
    <property type="entry name" value="P-loop_NTPase"/>
</dbReference>
<comment type="subcellular location">
    <subcellularLocation>
        <location evidence="1">Cell membrane</location>
        <topology evidence="1">Peripheral membrane protein</topology>
        <orientation evidence="1">Cytoplasmic side</orientation>
    </subcellularLocation>
</comment>
<dbReference type="InterPro" id="IPR020006">
    <property type="entry name" value="FlhF"/>
</dbReference>
<evidence type="ECO:0000256" key="4">
    <source>
        <dbReference type="ARBA" id="ARBA00022448"/>
    </source>
</evidence>
<evidence type="ECO:0000259" key="14">
    <source>
        <dbReference type="SMART" id="SM00382"/>
    </source>
</evidence>
<organism evidence="16">
    <name type="scientific">hydrothermal vent metagenome</name>
    <dbReference type="NCBI Taxonomy" id="652676"/>
    <lineage>
        <taxon>unclassified sequences</taxon>
        <taxon>metagenomes</taxon>
        <taxon>ecological metagenomes</taxon>
    </lineage>
</organism>
<dbReference type="GO" id="GO:0005886">
    <property type="term" value="C:plasma membrane"/>
    <property type="evidence" value="ECO:0007669"/>
    <property type="project" value="UniProtKB-SubCell"/>
</dbReference>
<keyword evidence="5" id="KW-1003">Cell membrane</keyword>
<evidence type="ECO:0000256" key="11">
    <source>
        <dbReference type="ARBA" id="ARBA00023225"/>
    </source>
</evidence>
<evidence type="ECO:0000256" key="3">
    <source>
        <dbReference type="ARBA" id="ARBA00014919"/>
    </source>
</evidence>
<dbReference type="GO" id="GO:0003924">
    <property type="term" value="F:GTPase activity"/>
    <property type="evidence" value="ECO:0007669"/>
    <property type="project" value="InterPro"/>
</dbReference>
<accession>A0A3B0X549</accession>
<evidence type="ECO:0000256" key="13">
    <source>
        <dbReference type="ARBA" id="ARBA00030866"/>
    </source>
</evidence>
<evidence type="ECO:0000256" key="2">
    <source>
        <dbReference type="ARBA" id="ARBA00008531"/>
    </source>
</evidence>
<dbReference type="AlphaFoldDB" id="A0A3B0X549"/>
<dbReference type="NCBIfam" id="TIGR03499">
    <property type="entry name" value="FlhF"/>
    <property type="match status" value="1"/>
</dbReference>
<reference evidence="16" key="1">
    <citation type="submission" date="2018-06" db="EMBL/GenBank/DDBJ databases">
        <authorList>
            <person name="Zhirakovskaya E."/>
        </authorList>
    </citation>
    <scope>NUCLEOTIDE SEQUENCE</scope>
</reference>
<dbReference type="SUPFAM" id="SSF52540">
    <property type="entry name" value="P-loop containing nucleoside triphosphate hydrolases"/>
    <property type="match status" value="1"/>
</dbReference>
<dbReference type="GO" id="GO:0005525">
    <property type="term" value="F:GTP binding"/>
    <property type="evidence" value="ECO:0007669"/>
    <property type="project" value="UniProtKB-KW"/>
</dbReference>
<evidence type="ECO:0000256" key="6">
    <source>
        <dbReference type="ARBA" id="ARBA00022741"/>
    </source>
</evidence>
<keyword evidence="10" id="KW-0472">Membrane</keyword>
<protein>
    <recommendedName>
        <fullName evidence="3">Flagellar biosynthesis protein FlhF</fullName>
    </recommendedName>
    <alternativeName>
        <fullName evidence="13">Flagella-associated GTP-binding protein</fullName>
    </alternativeName>
</protein>
<evidence type="ECO:0000256" key="1">
    <source>
        <dbReference type="ARBA" id="ARBA00004413"/>
    </source>
</evidence>
<dbReference type="GO" id="GO:0005047">
    <property type="term" value="F:signal recognition particle binding"/>
    <property type="evidence" value="ECO:0007669"/>
    <property type="project" value="TreeGrafter"/>
</dbReference>
<keyword evidence="16" id="KW-0969">Cilium</keyword>
<evidence type="ECO:0000256" key="5">
    <source>
        <dbReference type="ARBA" id="ARBA00022475"/>
    </source>
</evidence>
<feature type="domain" description="SRP54-type proteins GTP-binding" evidence="15">
    <location>
        <begin position="294"/>
        <end position="486"/>
    </location>
</feature>
<dbReference type="FunFam" id="3.40.50.300:FF:000695">
    <property type="entry name" value="Flagellar biosynthesis regulator FlhF"/>
    <property type="match status" value="1"/>
</dbReference>
<comment type="similarity">
    <text evidence="2">Belongs to the GTP-binding SRP family.</text>
</comment>
<gene>
    <name evidence="16" type="ORF">MNBD_GAMMA07-319</name>
</gene>
<keyword evidence="16" id="KW-0966">Cell projection</keyword>
<keyword evidence="16" id="KW-0282">Flagellum</keyword>
<keyword evidence="4" id="KW-0813">Transport</keyword>
<dbReference type="GO" id="GO:0015031">
    <property type="term" value="P:protein transport"/>
    <property type="evidence" value="ECO:0007669"/>
    <property type="project" value="UniProtKB-KW"/>
</dbReference>
<dbReference type="Gene3D" id="3.40.50.300">
    <property type="entry name" value="P-loop containing nucleotide triphosphate hydrolases"/>
    <property type="match status" value="1"/>
</dbReference>
<comment type="function">
    <text evidence="12">Necessary for flagellar biosynthesis. May be involved in translocation of the flagellum.</text>
</comment>
<evidence type="ECO:0000259" key="15">
    <source>
        <dbReference type="SMART" id="SM00962"/>
    </source>
</evidence>
<evidence type="ECO:0000256" key="10">
    <source>
        <dbReference type="ARBA" id="ARBA00023136"/>
    </source>
</evidence>
<evidence type="ECO:0000256" key="12">
    <source>
        <dbReference type="ARBA" id="ARBA00025337"/>
    </source>
</evidence>
<proteinExistence type="inferred from homology"/>
<evidence type="ECO:0000256" key="7">
    <source>
        <dbReference type="ARBA" id="ARBA00022795"/>
    </source>
</evidence>
<keyword evidence="7" id="KW-1005">Bacterial flagellum biogenesis</keyword>
<dbReference type="Gene3D" id="1.20.120.1380">
    <property type="entry name" value="Flagellar FlhF biosynthesis protein, N domain"/>
    <property type="match status" value="1"/>
</dbReference>
<keyword evidence="11" id="KW-1006">Bacterial flagellum protein export</keyword>
<keyword evidence="8" id="KW-0653">Protein transport</keyword>
<dbReference type="InterPro" id="IPR003593">
    <property type="entry name" value="AAA+_ATPase"/>
</dbReference>
<evidence type="ECO:0000256" key="8">
    <source>
        <dbReference type="ARBA" id="ARBA00022927"/>
    </source>
</evidence>
<dbReference type="InterPro" id="IPR047040">
    <property type="entry name" value="FlhF__GTPase_dom"/>
</dbReference>
<keyword evidence="9" id="KW-0342">GTP-binding</keyword>
<dbReference type="GO" id="GO:0044781">
    <property type="term" value="P:bacterial-type flagellum organization"/>
    <property type="evidence" value="ECO:0007669"/>
    <property type="project" value="UniProtKB-KW"/>
</dbReference>
<feature type="domain" description="AAA+ ATPase" evidence="14">
    <location>
        <begin position="293"/>
        <end position="430"/>
    </location>
</feature>
<dbReference type="PANTHER" id="PTHR43134">
    <property type="entry name" value="SIGNAL RECOGNITION PARTICLE RECEPTOR SUBUNIT ALPHA"/>
    <property type="match status" value="1"/>
</dbReference>
<evidence type="ECO:0000256" key="9">
    <source>
        <dbReference type="ARBA" id="ARBA00023134"/>
    </source>
</evidence>
<dbReference type="GO" id="GO:0006614">
    <property type="term" value="P:SRP-dependent cotranslational protein targeting to membrane"/>
    <property type="evidence" value="ECO:0007669"/>
    <property type="project" value="InterPro"/>
</dbReference>
<keyword evidence="6" id="KW-0547">Nucleotide-binding</keyword>
<name>A0A3B0X549_9ZZZZ</name>
<dbReference type="Pfam" id="PF00448">
    <property type="entry name" value="SRP54"/>
    <property type="match status" value="1"/>
</dbReference>
<dbReference type="EMBL" id="UOFF01000267">
    <property type="protein sequence ID" value="VAW56679.1"/>
    <property type="molecule type" value="Genomic_DNA"/>
</dbReference>
<dbReference type="InterPro" id="IPR000897">
    <property type="entry name" value="SRP54_GTPase_dom"/>
</dbReference>
<dbReference type="PANTHER" id="PTHR43134:SF3">
    <property type="entry name" value="FLAGELLAR BIOSYNTHESIS PROTEIN FLHF"/>
    <property type="match status" value="1"/>
</dbReference>
<sequence length="514" mass="56625">MQVKRFVAKDMRTVMRLVKEEIGADAVILSNRVVNGKVEILAARDFDETLINDALDKSLLETKPGSAAAYYERAAAERELEEASNPTNNEAINETTNKAIISSEKSFNIDLTVENSNDTVKLSSESFSELSKTSENNNSESNVLASPIKTLAEFSTQNFSDTAPDKLSQEGVNNFSDNIEHQAAGLVQVSQQVEPHISEPLNDSMLEMRDELKSLRVMIENQQVLGEWGDMVSKHPLRISLYKRLNALGLNQTLCKHLADKLDDLKNVEQAIQVALKQLVHEIPIANDEILTHGGVFAMVGPTGVGKTTTIAKLAARFVIQHGQRSVALISTDTYRIGAHEQLMTYGRLLSVPVHVANDTNTLQQLLHNLHDKKLILIDTAGMSQRDINISEQFSHLSHPLMAIKSYLVLSANAQESTLDEVLSVFKKANPAACILTKLDEAGSLGGVISAVVKHQLPIAYVSHGQKVPEDIEFAGARNLVDEALQYAKNYKQKIDEDFMALTFTNQPNHVPLS</sequence>
<dbReference type="SMART" id="SM00382">
    <property type="entry name" value="AAA"/>
    <property type="match status" value="1"/>
</dbReference>
<evidence type="ECO:0000313" key="16">
    <source>
        <dbReference type="EMBL" id="VAW56679.1"/>
    </source>
</evidence>
<dbReference type="CDD" id="cd17873">
    <property type="entry name" value="FlhF"/>
    <property type="match status" value="1"/>
</dbReference>
<dbReference type="SMART" id="SM00962">
    <property type="entry name" value="SRP54"/>
    <property type="match status" value="1"/>
</dbReference>